<keyword evidence="2" id="KW-0472">Membrane</keyword>
<keyword evidence="2" id="KW-1133">Transmembrane helix</keyword>
<keyword evidence="2" id="KW-0812">Transmembrane</keyword>
<dbReference type="AlphaFoldDB" id="A0A1D8KA65"/>
<accession>A0A1D8KA65</accession>
<evidence type="ECO:0000256" key="1">
    <source>
        <dbReference type="SAM" id="MobiDB-lite"/>
    </source>
</evidence>
<reference evidence="3 4" key="1">
    <citation type="submission" date="2016-09" db="EMBL/GenBank/DDBJ databases">
        <title>Acidihalobacter prosperus V6 (DSM14174).</title>
        <authorList>
            <person name="Khaleque H.N."/>
            <person name="Ramsay J.P."/>
            <person name="Murphy R.J.T."/>
            <person name="Kaksonen A.H."/>
            <person name="Boxall N.J."/>
            <person name="Watkin E.L.J."/>
        </authorList>
    </citation>
    <scope>NUCLEOTIDE SEQUENCE [LARGE SCALE GENOMIC DNA]</scope>
    <source>
        <strain evidence="3 4">V6</strain>
    </source>
</reference>
<evidence type="ECO:0000313" key="3">
    <source>
        <dbReference type="EMBL" id="AOV17826.1"/>
    </source>
</evidence>
<feature type="region of interest" description="Disordered" evidence="1">
    <location>
        <begin position="91"/>
        <end position="111"/>
    </location>
</feature>
<dbReference type="Proteomes" id="UP000095342">
    <property type="component" value="Chromosome"/>
</dbReference>
<evidence type="ECO:0000313" key="4">
    <source>
        <dbReference type="Proteomes" id="UP000095342"/>
    </source>
</evidence>
<organism evidence="3 4">
    <name type="scientific">Acidihalobacter aeolianus</name>
    <dbReference type="NCBI Taxonomy" id="2792603"/>
    <lineage>
        <taxon>Bacteria</taxon>
        <taxon>Pseudomonadati</taxon>
        <taxon>Pseudomonadota</taxon>
        <taxon>Gammaproteobacteria</taxon>
        <taxon>Chromatiales</taxon>
        <taxon>Ectothiorhodospiraceae</taxon>
        <taxon>Acidihalobacter</taxon>
    </lineage>
</organism>
<proteinExistence type="predicted"/>
<dbReference type="KEGG" id="aaeo:BJI67_12880"/>
<sequence length="111" mass="12411">MGRITETHSAATVAAGWSIRSTAAVAMLIYAAHWVMNDQEWKTIVQWLHSGGAFPAWAILSPWMAGALAVTGAWLFVWAWRMPSRKRIQKTERGSKAATVEQLRKMTEKAK</sequence>
<protein>
    <submittedName>
        <fullName evidence="3">Uncharacterized protein</fullName>
    </submittedName>
</protein>
<dbReference type="RefSeq" id="WP_070073356.1">
    <property type="nucleotide sequence ID" value="NZ_CP017448.1"/>
</dbReference>
<evidence type="ECO:0000256" key="2">
    <source>
        <dbReference type="SAM" id="Phobius"/>
    </source>
</evidence>
<keyword evidence="4" id="KW-1185">Reference proteome</keyword>
<gene>
    <name evidence="3" type="ORF">BJI67_12880</name>
</gene>
<feature type="compositionally biased region" description="Basic and acidic residues" evidence="1">
    <location>
        <begin position="102"/>
        <end position="111"/>
    </location>
</feature>
<feature type="transmembrane region" description="Helical" evidence="2">
    <location>
        <begin position="56"/>
        <end position="80"/>
    </location>
</feature>
<feature type="transmembrane region" description="Helical" evidence="2">
    <location>
        <begin position="12"/>
        <end position="36"/>
    </location>
</feature>
<name>A0A1D8KA65_9GAMM</name>
<dbReference type="EMBL" id="CP017448">
    <property type="protein sequence ID" value="AOV17826.1"/>
    <property type="molecule type" value="Genomic_DNA"/>
</dbReference>